<accession>A0A9P7B6T7</accession>
<comment type="caution">
    <text evidence="1">The sequence shown here is derived from an EMBL/GenBank/DDBJ whole genome shotgun (WGS) entry which is preliminary data.</text>
</comment>
<organism evidence="1 2">
    <name type="scientific">Rhodotorula mucilaginosa</name>
    <name type="common">Yeast</name>
    <name type="synonym">Rhodotorula rubra</name>
    <dbReference type="NCBI Taxonomy" id="5537"/>
    <lineage>
        <taxon>Eukaryota</taxon>
        <taxon>Fungi</taxon>
        <taxon>Dikarya</taxon>
        <taxon>Basidiomycota</taxon>
        <taxon>Pucciniomycotina</taxon>
        <taxon>Microbotryomycetes</taxon>
        <taxon>Sporidiobolales</taxon>
        <taxon>Sporidiobolaceae</taxon>
        <taxon>Rhodotorula</taxon>
    </lineage>
</organism>
<evidence type="ECO:0000313" key="2">
    <source>
        <dbReference type="Proteomes" id="UP000777482"/>
    </source>
</evidence>
<proteinExistence type="predicted"/>
<evidence type="ECO:0000313" key="1">
    <source>
        <dbReference type="EMBL" id="KAG0663064.1"/>
    </source>
</evidence>
<sequence length="402" mass="45996">MPNETDSATVRARKAVRAVVRQLRGLVVQPVQGRHTEHHDDSVLIEYLAAIALKLWAAPFHSFLTRAAGSRQLKDTRMDFELELQLLYWQFNELQSTAVTLRVKLQTLARLLEWKGAALDRSTPAAQPGIAFAEELEIAVDLADVSIPRAAVPARIGRDKWRENLHRLAFTSMLGSAQESRAPASEATNCAVLNQARRGLGEEMRVWYQKWRSNLTPELYNSLRDHQKWAWNQWISNLWKVANSIHSRLADPNDPRLRICAAADFLQTLFNMHSMLNTLRRELWLTLMVFPLEPAHVEDERFDSQVLQHRLDAVQPELYLHLKGHYLCFADHLEKLKDAGKLEEEGPVWANRLLALRGHILHEQEAWTTHPSRGTLGAWPTVDVAHWLVSLPHFAAGTLPWH</sequence>
<dbReference type="EMBL" id="PUHQ01000022">
    <property type="protein sequence ID" value="KAG0663064.1"/>
    <property type="molecule type" value="Genomic_DNA"/>
</dbReference>
<dbReference type="OrthoDB" id="10422126at2759"/>
<dbReference type="Proteomes" id="UP000777482">
    <property type="component" value="Unassembled WGS sequence"/>
</dbReference>
<keyword evidence="2" id="KW-1185">Reference proteome</keyword>
<gene>
    <name evidence="1" type="ORF">C6P46_002907</name>
</gene>
<reference evidence="1 2" key="1">
    <citation type="submission" date="2020-11" db="EMBL/GenBank/DDBJ databases">
        <title>Kefir isolates.</title>
        <authorList>
            <person name="Marcisauskas S."/>
            <person name="Kim Y."/>
            <person name="Blasche S."/>
        </authorList>
    </citation>
    <scope>NUCLEOTIDE SEQUENCE [LARGE SCALE GENOMIC DNA]</scope>
    <source>
        <strain evidence="1 2">KR</strain>
    </source>
</reference>
<protein>
    <submittedName>
        <fullName evidence="1">Uncharacterized protein</fullName>
    </submittedName>
</protein>
<name>A0A9P7B6T7_RHOMI</name>
<dbReference type="AlphaFoldDB" id="A0A9P7B6T7"/>